<evidence type="ECO:0000259" key="3">
    <source>
        <dbReference type="Pfam" id="PF01734"/>
    </source>
</evidence>
<evidence type="ECO:0000313" key="5">
    <source>
        <dbReference type="Proteomes" id="UP001500383"/>
    </source>
</evidence>
<dbReference type="Proteomes" id="UP001500383">
    <property type="component" value="Unassembled WGS sequence"/>
</dbReference>
<name>A0ABP4V013_9ACTN</name>
<keyword evidence="1" id="KW-0443">Lipid metabolism</keyword>
<dbReference type="EMBL" id="BAAAQG010000010">
    <property type="protein sequence ID" value="GAA1712638.1"/>
    <property type="molecule type" value="Genomic_DNA"/>
</dbReference>
<dbReference type="Gene3D" id="3.40.1090.10">
    <property type="entry name" value="Cytosolic phospholipase A2 catalytic domain"/>
    <property type="match status" value="1"/>
</dbReference>
<gene>
    <name evidence="4" type="ORF">GCM10009831_22910</name>
</gene>
<feature type="compositionally biased region" description="Basic and acidic residues" evidence="2">
    <location>
        <begin position="69"/>
        <end position="79"/>
    </location>
</feature>
<evidence type="ECO:0000313" key="4">
    <source>
        <dbReference type="EMBL" id="GAA1712638.1"/>
    </source>
</evidence>
<dbReference type="Pfam" id="PF01734">
    <property type="entry name" value="Patatin"/>
    <property type="match status" value="1"/>
</dbReference>
<feature type="region of interest" description="Disordered" evidence="2">
    <location>
        <begin position="69"/>
        <end position="92"/>
    </location>
</feature>
<keyword evidence="5" id="KW-1185">Reference proteome</keyword>
<dbReference type="RefSeq" id="WP_344392376.1">
    <property type="nucleotide sequence ID" value="NZ_BAAAQG010000010.1"/>
</dbReference>
<evidence type="ECO:0000256" key="2">
    <source>
        <dbReference type="SAM" id="MobiDB-lite"/>
    </source>
</evidence>
<protein>
    <recommendedName>
        <fullName evidence="3">PNPLA domain-containing protein</fullName>
    </recommendedName>
</protein>
<organism evidence="4 5">
    <name type="scientific">Dietzia cercidiphylli</name>
    <dbReference type="NCBI Taxonomy" id="498199"/>
    <lineage>
        <taxon>Bacteria</taxon>
        <taxon>Bacillati</taxon>
        <taxon>Actinomycetota</taxon>
        <taxon>Actinomycetes</taxon>
        <taxon>Mycobacteriales</taxon>
        <taxon>Dietziaceae</taxon>
        <taxon>Dietzia</taxon>
    </lineage>
</organism>
<dbReference type="InterPro" id="IPR002641">
    <property type="entry name" value="PNPLA_dom"/>
</dbReference>
<comment type="caution">
    <text evidence="4">The sequence shown here is derived from an EMBL/GenBank/DDBJ whole genome shotgun (WGS) entry which is preliminary data.</text>
</comment>
<dbReference type="SUPFAM" id="SSF52151">
    <property type="entry name" value="FabD/lysophospholipase-like"/>
    <property type="match status" value="1"/>
</dbReference>
<reference evidence="5" key="1">
    <citation type="journal article" date="2019" name="Int. J. Syst. Evol. Microbiol.">
        <title>The Global Catalogue of Microorganisms (GCM) 10K type strain sequencing project: providing services to taxonomists for standard genome sequencing and annotation.</title>
        <authorList>
            <consortium name="The Broad Institute Genomics Platform"/>
            <consortium name="The Broad Institute Genome Sequencing Center for Infectious Disease"/>
            <person name="Wu L."/>
            <person name="Ma J."/>
        </authorList>
    </citation>
    <scope>NUCLEOTIDE SEQUENCE [LARGE SCALE GENOMIC DNA]</scope>
    <source>
        <strain evidence="5">JCM 16002</strain>
    </source>
</reference>
<dbReference type="InterPro" id="IPR016035">
    <property type="entry name" value="Acyl_Trfase/lysoPLipase"/>
</dbReference>
<sequence length="309" mass="32038">MTRIALVLGCGGTIGGAWTIAAMHALAEQTGFDPRDADVLLGTSAGAELVTMVGGGVGVDELVDMQRGRARDPRLREHIASTPPGRPPLPRPPLLNPGLLRTHSGLAAYAGIAPSGRGDMGWLQRLAEGFEVGSWLPHPAARMVAYDIRAGERVVFGAPGSPIATVGEALRASWSTPGWMTPVPIGDRIFVDGGMGSTASVDLLSPEDADLVYVIAPMASAPGVRVPGPGGRLEHRLIRRPMSAQLAAEIAVVRARGTTVVPILPTAVDLAGLGAHFMSSTRRVAAFEYSMRTAPDTVRTALADAGVGA</sequence>
<evidence type="ECO:0000256" key="1">
    <source>
        <dbReference type="ARBA" id="ARBA00023098"/>
    </source>
</evidence>
<proteinExistence type="predicted"/>
<feature type="domain" description="PNPLA" evidence="3">
    <location>
        <begin position="6"/>
        <end position="202"/>
    </location>
</feature>
<accession>A0ABP4V013</accession>